<proteinExistence type="predicted"/>
<keyword evidence="2" id="KW-1185">Reference proteome</keyword>
<evidence type="ECO:0008006" key="3">
    <source>
        <dbReference type="Google" id="ProtNLM"/>
    </source>
</evidence>
<evidence type="ECO:0000313" key="1">
    <source>
        <dbReference type="EMBL" id="MFC4350791.1"/>
    </source>
</evidence>
<dbReference type="RefSeq" id="WP_382421131.1">
    <property type="nucleotide sequence ID" value="NZ_JBHSCW010000002.1"/>
</dbReference>
<protein>
    <recommendedName>
        <fullName evidence="3">Phosphatidate cytidylyltransferase</fullName>
    </recommendedName>
</protein>
<dbReference type="EMBL" id="JBHSCW010000002">
    <property type="protein sequence ID" value="MFC4350791.1"/>
    <property type="molecule type" value="Genomic_DNA"/>
</dbReference>
<reference evidence="2" key="1">
    <citation type="journal article" date="2019" name="Int. J. Syst. Evol. Microbiol.">
        <title>The Global Catalogue of Microorganisms (GCM) 10K type strain sequencing project: providing services to taxonomists for standard genome sequencing and annotation.</title>
        <authorList>
            <consortium name="The Broad Institute Genomics Platform"/>
            <consortium name="The Broad Institute Genome Sequencing Center for Infectious Disease"/>
            <person name="Wu L."/>
            <person name="Ma J."/>
        </authorList>
    </citation>
    <scope>NUCLEOTIDE SEQUENCE [LARGE SCALE GENOMIC DNA]</scope>
    <source>
        <strain evidence="2">CECT 8472</strain>
    </source>
</reference>
<name>A0ABV8UJF4_9PROT</name>
<dbReference type="Proteomes" id="UP001595799">
    <property type="component" value="Unassembled WGS sequence"/>
</dbReference>
<evidence type="ECO:0000313" key="2">
    <source>
        <dbReference type="Proteomes" id="UP001595799"/>
    </source>
</evidence>
<accession>A0ABV8UJF4</accession>
<sequence length="306" mass="34658">MSELPNSLLHLIDQETNQPADPAIHRIAEAACQRATQGRPDAVLSVLFYGSCLRSGVPHDSLVDLYLLVDSYDSVHAGTLMRHLNRLLPPNVYYIEIAHEGRTVRAKYAVMTLDQFARRVGPAGFHPYFWARFAQPTGILAARDEESRQETVAALARATVTLARAARGLFGQTPPPEVLWTRAFAETYRTELRAEDGGRARQLYDRYGDRYDRIWECLQAEGLLSETLSTSEGARRWLMRRLAGKLLSVLRLAKAAFTFTDGQAYLLWKIERHSGVRVAPTAWQKRHPLLSAPILAWRLYRRGGFR</sequence>
<comment type="caution">
    <text evidence="1">The sequence shown here is derived from an EMBL/GenBank/DDBJ whole genome shotgun (WGS) entry which is preliminary data.</text>
</comment>
<organism evidence="1 2">
    <name type="scientific">Fodinicurvata halophila</name>
    <dbReference type="NCBI Taxonomy" id="1419723"/>
    <lineage>
        <taxon>Bacteria</taxon>
        <taxon>Pseudomonadati</taxon>
        <taxon>Pseudomonadota</taxon>
        <taxon>Alphaproteobacteria</taxon>
        <taxon>Rhodospirillales</taxon>
        <taxon>Rhodovibrionaceae</taxon>
        <taxon>Fodinicurvata</taxon>
    </lineage>
</organism>
<gene>
    <name evidence="1" type="ORF">ACFOW6_04455</name>
</gene>